<reference evidence="6" key="1">
    <citation type="submission" date="2016-10" db="EMBL/GenBank/DDBJ databases">
        <authorList>
            <person name="Varghese N."/>
            <person name="Submissions S."/>
        </authorList>
    </citation>
    <scope>NUCLEOTIDE SEQUENCE [LARGE SCALE GENOMIC DNA]</scope>
    <source>
        <strain evidence="6">DSM 5918</strain>
    </source>
</reference>
<dbReference type="Proteomes" id="UP000198635">
    <property type="component" value="Unassembled WGS sequence"/>
</dbReference>
<evidence type="ECO:0000256" key="1">
    <source>
        <dbReference type="ARBA" id="ARBA00022722"/>
    </source>
</evidence>
<dbReference type="SMART" id="SM00318">
    <property type="entry name" value="SNc"/>
    <property type="match status" value="1"/>
</dbReference>
<sequence length="240" mass="25949">MSPSLNVTANRKATSWVAFFFGPLFQVLAVALALVFTAQGVSAQTWRVGVQAVLDGDTVILDGGERLRLRGIDAPEISRGGKSGQQYGRQSREMLFSLVSGQFLDLEEKELGTDRHGRLVGIARLADGRMVNLIMIEEGAAFVYPHASDKDRALAGRLLAAQKTAMEQGKGFWPAILSGPAAKVGYVGTKSSKRFHTLSCRQGRKVGASNRVYFSSLRDAFAAGYAPARECSPWPVQTGR</sequence>
<dbReference type="STRING" id="52560.SAMN04488082_10767"/>
<dbReference type="SUPFAM" id="SSF57884">
    <property type="entry name" value="Ada DNA repair protein, N-terminal domain (N-Ada 10)"/>
    <property type="match status" value="1"/>
</dbReference>
<name>A0A1I3U980_9BACT</name>
<dbReference type="RefSeq" id="WP_092374278.1">
    <property type="nucleotide sequence ID" value="NZ_FORX01000007.1"/>
</dbReference>
<dbReference type="EMBL" id="FORX01000007">
    <property type="protein sequence ID" value="SFJ79273.1"/>
    <property type="molecule type" value="Genomic_DNA"/>
</dbReference>
<proteinExistence type="predicted"/>
<gene>
    <name evidence="5" type="ORF">SAMN04488082_10767</name>
</gene>
<accession>A0A1I3U980</accession>
<dbReference type="Gene3D" id="2.40.50.90">
    <property type="match status" value="1"/>
</dbReference>
<dbReference type="OrthoDB" id="4376109at2"/>
<evidence type="ECO:0000313" key="5">
    <source>
        <dbReference type="EMBL" id="SFJ79273.1"/>
    </source>
</evidence>
<dbReference type="PANTHER" id="PTHR12302:SF3">
    <property type="entry name" value="SERINE_THREONINE-PROTEIN KINASE 31"/>
    <property type="match status" value="1"/>
</dbReference>
<dbReference type="GO" id="GO:0004519">
    <property type="term" value="F:endonuclease activity"/>
    <property type="evidence" value="ECO:0007669"/>
    <property type="project" value="UniProtKB-KW"/>
</dbReference>
<keyword evidence="1" id="KW-0540">Nuclease</keyword>
<evidence type="ECO:0000256" key="2">
    <source>
        <dbReference type="ARBA" id="ARBA00022759"/>
    </source>
</evidence>
<protein>
    <submittedName>
        <fullName evidence="5">Micrococcal nuclease</fullName>
    </submittedName>
</protein>
<dbReference type="Gene3D" id="3.40.10.10">
    <property type="entry name" value="DNA Methylphosphotriester Repair Domain"/>
    <property type="match status" value="1"/>
</dbReference>
<feature type="domain" description="TNase-like" evidence="4">
    <location>
        <begin position="44"/>
        <end position="175"/>
    </location>
</feature>
<dbReference type="PROSITE" id="PS50830">
    <property type="entry name" value="TNASE_3"/>
    <property type="match status" value="1"/>
</dbReference>
<dbReference type="PANTHER" id="PTHR12302">
    <property type="entry name" value="EBNA2 BINDING PROTEIN P100"/>
    <property type="match status" value="1"/>
</dbReference>
<dbReference type="SUPFAM" id="SSF50199">
    <property type="entry name" value="Staphylococcal nuclease"/>
    <property type="match status" value="1"/>
</dbReference>
<dbReference type="InterPro" id="IPR016071">
    <property type="entry name" value="Staphylococal_nuclease_OB-fold"/>
</dbReference>
<dbReference type="Pfam" id="PF00565">
    <property type="entry name" value="SNase"/>
    <property type="match status" value="1"/>
</dbReference>
<organism evidence="5 6">
    <name type="scientific">Desulfomicrobium apsheronum</name>
    <dbReference type="NCBI Taxonomy" id="52560"/>
    <lineage>
        <taxon>Bacteria</taxon>
        <taxon>Pseudomonadati</taxon>
        <taxon>Thermodesulfobacteriota</taxon>
        <taxon>Desulfovibrionia</taxon>
        <taxon>Desulfovibrionales</taxon>
        <taxon>Desulfomicrobiaceae</taxon>
        <taxon>Desulfomicrobium</taxon>
    </lineage>
</organism>
<dbReference type="InterPro" id="IPR035451">
    <property type="entry name" value="Ada-like_dom_sf"/>
</dbReference>
<evidence type="ECO:0000259" key="4">
    <source>
        <dbReference type="PROSITE" id="PS50830"/>
    </source>
</evidence>
<evidence type="ECO:0000313" key="6">
    <source>
        <dbReference type="Proteomes" id="UP000198635"/>
    </source>
</evidence>
<dbReference type="InterPro" id="IPR035437">
    <property type="entry name" value="SNase_OB-fold_sf"/>
</dbReference>
<keyword evidence="2" id="KW-0255">Endonuclease</keyword>
<dbReference type="AlphaFoldDB" id="A0A1I3U980"/>
<keyword evidence="6" id="KW-1185">Reference proteome</keyword>
<dbReference type="GO" id="GO:0016787">
    <property type="term" value="F:hydrolase activity"/>
    <property type="evidence" value="ECO:0007669"/>
    <property type="project" value="UniProtKB-KW"/>
</dbReference>
<evidence type="ECO:0000256" key="3">
    <source>
        <dbReference type="ARBA" id="ARBA00022801"/>
    </source>
</evidence>
<keyword evidence="3" id="KW-0378">Hydrolase</keyword>